<dbReference type="SUPFAM" id="SSF51011">
    <property type="entry name" value="Glycosyl hydrolase domain"/>
    <property type="match status" value="1"/>
</dbReference>
<dbReference type="Gene3D" id="3.20.20.80">
    <property type="entry name" value="Glycosidases"/>
    <property type="match status" value="1"/>
</dbReference>
<dbReference type="Pfam" id="PF06964">
    <property type="entry name" value="Alpha-L-AF_C"/>
    <property type="match status" value="1"/>
</dbReference>
<evidence type="ECO:0000313" key="2">
    <source>
        <dbReference type="EMBL" id="JAD76326.1"/>
    </source>
</evidence>
<dbReference type="AlphaFoldDB" id="A0A0A9CL55"/>
<dbReference type="PANTHER" id="PTHR31776">
    <property type="entry name" value="ALPHA-L-ARABINOFURANOSIDASE 1"/>
    <property type="match status" value="1"/>
</dbReference>
<evidence type="ECO:0000259" key="1">
    <source>
        <dbReference type="SMART" id="SM00813"/>
    </source>
</evidence>
<dbReference type="SUPFAM" id="SSF51445">
    <property type="entry name" value="(Trans)glycosidases"/>
    <property type="match status" value="1"/>
</dbReference>
<reference evidence="2" key="1">
    <citation type="submission" date="2014-09" db="EMBL/GenBank/DDBJ databases">
        <authorList>
            <person name="Magalhaes I.L.F."/>
            <person name="Oliveira U."/>
            <person name="Santos F.R."/>
            <person name="Vidigal T.H.D.A."/>
            <person name="Brescovit A.D."/>
            <person name="Santos A.J."/>
        </authorList>
    </citation>
    <scope>NUCLEOTIDE SEQUENCE</scope>
    <source>
        <tissue evidence="2">Shoot tissue taken approximately 20 cm above the soil surface</tissue>
    </source>
</reference>
<dbReference type="SMART" id="SM00813">
    <property type="entry name" value="Alpha-L-AF_C"/>
    <property type="match status" value="1"/>
</dbReference>
<sequence length="215" mass="23492">MKNKFDTASRTGPKAFISEYAVKDETDPGNATLFASLAEAAFLTALEKNSDVVQMASYAPLFVNENDRRWLPDAIVFNSWQHYGTPSYWMQTFFSESSGALIHPFKITSNYSNSLAASVITWQDTANSFLRVKIVNFGPDAVNLTISATGLQSGFNSVESRVTVLTSSNLLDGNSFDNPNKVVPVTSELHSAGGEMQMVLSAYSLTAFDLALDEM</sequence>
<dbReference type="FunFam" id="2.60.40.1180:FF:000011">
    <property type="entry name" value="Alpha-L-arabinofuranosidase 1"/>
    <property type="match status" value="1"/>
</dbReference>
<accession>A0A0A9CL55</accession>
<protein>
    <recommendedName>
        <fullName evidence="1">Alpha-L-arabinofuranosidase C-terminal domain-containing protein</fullName>
    </recommendedName>
</protein>
<proteinExistence type="predicted"/>
<name>A0A0A9CL55_ARUDO</name>
<dbReference type="EMBL" id="GBRH01221569">
    <property type="protein sequence ID" value="JAD76326.1"/>
    <property type="molecule type" value="Transcribed_RNA"/>
</dbReference>
<dbReference type="InterPro" id="IPR017853">
    <property type="entry name" value="GH"/>
</dbReference>
<dbReference type="InterPro" id="IPR051563">
    <property type="entry name" value="Glycosyl_Hydrolase_51"/>
</dbReference>
<dbReference type="GO" id="GO:0046556">
    <property type="term" value="F:alpha-L-arabinofuranosidase activity"/>
    <property type="evidence" value="ECO:0007669"/>
    <property type="project" value="UniProtKB-EC"/>
</dbReference>
<organism evidence="2">
    <name type="scientific">Arundo donax</name>
    <name type="common">Giant reed</name>
    <name type="synonym">Donax arundinaceus</name>
    <dbReference type="NCBI Taxonomy" id="35708"/>
    <lineage>
        <taxon>Eukaryota</taxon>
        <taxon>Viridiplantae</taxon>
        <taxon>Streptophyta</taxon>
        <taxon>Embryophyta</taxon>
        <taxon>Tracheophyta</taxon>
        <taxon>Spermatophyta</taxon>
        <taxon>Magnoliopsida</taxon>
        <taxon>Liliopsida</taxon>
        <taxon>Poales</taxon>
        <taxon>Poaceae</taxon>
        <taxon>PACMAD clade</taxon>
        <taxon>Arundinoideae</taxon>
        <taxon>Arundineae</taxon>
        <taxon>Arundo</taxon>
    </lineage>
</organism>
<dbReference type="InterPro" id="IPR010720">
    <property type="entry name" value="Alpha-L-AF_C"/>
</dbReference>
<feature type="domain" description="Alpha-L-arabinofuranosidase C-terminal" evidence="1">
    <location>
        <begin position="18"/>
        <end position="204"/>
    </location>
</feature>
<dbReference type="InterPro" id="IPR013780">
    <property type="entry name" value="Glyco_hydro_b"/>
</dbReference>
<dbReference type="Gene3D" id="2.60.40.1180">
    <property type="entry name" value="Golgi alpha-mannosidase II"/>
    <property type="match status" value="1"/>
</dbReference>
<reference evidence="2" key="2">
    <citation type="journal article" date="2015" name="Data Brief">
        <title>Shoot transcriptome of the giant reed, Arundo donax.</title>
        <authorList>
            <person name="Barrero R.A."/>
            <person name="Guerrero F.D."/>
            <person name="Moolhuijzen P."/>
            <person name="Goolsby J.A."/>
            <person name="Tidwell J."/>
            <person name="Bellgard S.E."/>
            <person name="Bellgard M.I."/>
        </authorList>
    </citation>
    <scope>NUCLEOTIDE SEQUENCE</scope>
    <source>
        <tissue evidence="2">Shoot tissue taken approximately 20 cm above the soil surface</tissue>
    </source>
</reference>
<dbReference type="GO" id="GO:0046373">
    <property type="term" value="P:L-arabinose metabolic process"/>
    <property type="evidence" value="ECO:0007669"/>
    <property type="project" value="InterPro"/>
</dbReference>
<dbReference type="PANTHER" id="PTHR31776:SF25">
    <property type="entry name" value="NON-REDUCING END ALPHA-L-ARABINOFURANOSIDASE"/>
    <property type="match status" value="1"/>
</dbReference>